<dbReference type="PATRIC" id="fig|1434110.4.peg.1073"/>
<accession>A0A0E3SD73</accession>
<dbReference type="EMBL" id="CP009516">
    <property type="protein sequence ID" value="AKB77348.1"/>
    <property type="molecule type" value="Genomic_DNA"/>
</dbReference>
<dbReference type="GO" id="GO:0005524">
    <property type="term" value="F:ATP binding"/>
    <property type="evidence" value="ECO:0007669"/>
    <property type="project" value="InterPro"/>
</dbReference>
<name>A0A0E3SD73_9EURY</name>
<dbReference type="SUPFAM" id="SSF56059">
    <property type="entry name" value="Glutathione synthetase ATP-binding domain-like"/>
    <property type="match status" value="1"/>
</dbReference>
<evidence type="ECO:0000259" key="1">
    <source>
        <dbReference type="Pfam" id="PF01326"/>
    </source>
</evidence>
<evidence type="ECO:0000313" key="3">
    <source>
        <dbReference type="Proteomes" id="UP000033101"/>
    </source>
</evidence>
<dbReference type="HOGENOM" id="CLU_1297498_0_0_2"/>
<proteinExistence type="predicted"/>
<dbReference type="InterPro" id="IPR051549">
    <property type="entry name" value="PEP_Utilizing_Enz"/>
</dbReference>
<sequence length="212" mass="23280">MADMVKSFRELTPELQATAGGKGGTLARLFQAGYPVPAGFVVLPTAFLDEKLTDEAWDEVRVHLHAITKDNVRAQFAVRSSALSEDSARTSFAGEFETVLNVESDKEIQEAIYTVFRSREAERVKAYSAIQGMDQLHQIAVVVQLMVPSEISGVLFTADPFTGSFASMIGNYVHGLGERLVSGEVDAHTFKLMRPKGKYDGPEEFKKHAPVL</sequence>
<organism evidence="2 3">
    <name type="scientific">Methanosarcina horonobensis HB-1 = JCM 15518</name>
    <dbReference type="NCBI Taxonomy" id="1434110"/>
    <lineage>
        <taxon>Archaea</taxon>
        <taxon>Methanobacteriati</taxon>
        <taxon>Methanobacteriota</taxon>
        <taxon>Stenosarchaea group</taxon>
        <taxon>Methanomicrobia</taxon>
        <taxon>Methanosarcinales</taxon>
        <taxon>Methanosarcinaceae</taxon>
        <taxon>Methanosarcina</taxon>
    </lineage>
</organism>
<dbReference type="InterPro" id="IPR002192">
    <property type="entry name" value="PPDK_AMP/ATP-bd"/>
</dbReference>
<dbReference type="AlphaFoldDB" id="A0A0E3SD73"/>
<reference evidence="2 3" key="1">
    <citation type="submission" date="2014-07" db="EMBL/GenBank/DDBJ databases">
        <title>Methanogenic archaea and the global carbon cycle.</title>
        <authorList>
            <person name="Henriksen J.R."/>
            <person name="Luke J."/>
            <person name="Reinhart S."/>
            <person name="Benedict M.N."/>
            <person name="Youngblut N.D."/>
            <person name="Metcalf M.E."/>
            <person name="Whitaker R.J."/>
            <person name="Metcalf W.W."/>
        </authorList>
    </citation>
    <scope>NUCLEOTIDE SEQUENCE [LARGE SCALE GENOMIC DNA]</scope>
    <source>
        <strain evidence="2 3">HB-1</strain>
    </source>
</reference>
<keyword evidence="3" id="KW-1185">Reference proteome</keyword>
<dbReference type="PANTHER" id="PTHR43615">
    <property type="entry name" value="PHOSPHOENOLPYRUVATE SYNTHASE-RELATED"/>
    <property type="match status" value="1"/>
</dbReference>
<dbReference type="KEGG" id="mhor:MSHOH_0865"/>
<dbReference type="GO" id="GO:0016301">
    <property type="term" value="F:kinase activity"/>
    <property type="evidence" value="ECO:0007669"/>
    <property type="project" value="InterPro"/>
</dbReference>
<dbReference type="Gene3D" id="3.30.1490.20">
    <property type="entry name" value="ATP-grasp fold, A domain"/>
    <property type="match status" value="1"/>
</dbReference>
<feature type="domain" description="Pyruvate phosphate dikinase AMP/ATP-binding" evidence="1">
    <location>
        <begin position="46"/>
        <end position="197"/>
    </location>
</feature>
<dbReference type="Pfam" id="PF01326">
    <property type="entry name" value="PPDK_N"/>
    <property type="match status" value="1"/>
</dbReference>
<dbReference type="STRING" id="1434110.MSHOH_0865"/>
<dbReference type="InterPro" id="IPR013815">
    <property type="entry name" value="ATP_grasp_subdomain_1"/>
</dbReference>
<evidence type="ECO:0000313" key="2">
    <source>
        <dbReference type="EMBL" id="AKB77348.1"/>
    </source>
</evidence>
<gene>
    <name evidence="2" type="ORF">MSHOH_0865</name>
</gene>
<dbReference type="Gene3D" id="3.30.470.20">
    <property type="entry name" value="ATP-grasp fold, B domain"/>
    <property type="match status" value="1"/>
</dbReference>
<dbReference type="PANTHER" id="PTHR43615:SF1">
    <property type="entry name" value="PPDK_N DOMAIN-CONTAINING PROTEIN"/>
    <property type="match status" value="1"/>
</dbReference>
<keyword evidence="2" id="KW-0670">Pyruvate</keyword>
<dbReference type="OrthoDB" id="23397at2157"/>
<protein>
    <submittedName>
        <fullName evidence="2">Pyruvate-utilizing enzyme, similar to phosphoenolpyruvate synthase</fullName>
    </submittedName>
</protein>
<dbReference type="Proteomes" id="UP000033101">
    <property type="component" value="Chromosome"/>
</dbReference>